<dbReference type="Gene3D" id="2.20.25.240">
    <property type="match status" value="1"/>
</dbReference>
<dbReference type="EMBL" id="VTPC01007337">
    <property type="protein sequence ID" value="KAF2894113.1"/>
    <property type="molecule type" value="Genomic_DNA"/>
</dbReference>
<sequence>YLACAEMKRAGCRARAILPVGETTDQLRLTKPHNHPPNENAAEREEFINHLKNAARMMPGSLKKIYDNIASLYPNGARQLPFRSICSSLHRWRRSVASQE</sequence>
<feature type="non-terminal residue" evidence="1">
    <location>
        <position position="100"/>
    </location>
</feature>
<gene>
    <name evidence="1" type="ORF">ILUMI_12060</name>
</gene>
<evidence type="ECO:0000313" key="2">
    <source>
        <dbReference type="Proteomes" id="UP000801492"/>
    </source>
</evidence>
<dbReference type="Proteomes" id="UP000801492">
    <property type="component" value="Unassembled WGS sequence"/>
</dbReference>
<dbReference type="OrthoDB" id="6742320at2759"/>
<comment type="caution">
    <text evidence="1">The sequence shown here is derived from an EMBL/GenBank/DDBJ whole genome shotgun (WGS) entry which is preliminary data.</text>
</comment>
<name>A0A8K0CUU9_IGNLU</name>
<evidence type="ECO:0000313" key="1">
    <source>
        <dbReference type="EMBL" id="KAF2894113.1"/>
    </source>
</evidence>
<organism evidence="1 2">
    <name type="scientific">Ignelater luminosus</name>
    <name type="common">Cucubano</name>
    <name type="synonym">Pyrophorus luminosus</name>
    <dbReference type="NCBI Taxonomy" id="2038154"/>
    <lineage>
        <taxon>Eukaryota</taxon>
        <taxon>Metazoa</taxon>
        <taxon>Ecdysozoa</taxon>
        <taxon>Arthropoda</taxon>
        <taxon>Hexapoda</taxon>
        <taxon>Insecta</taxon>
        <taxon>Pterygota</taxon>
        <taxon>Neoptera</taxon>
        <taxon>Endopterygota</taxon>
        <taxon>Coleoptera</taxon>
        <taxon>Polyphaga</taxon>
        <taxon>Elateriformia</taxon>
        <taxon>Elateroidea</taxon>
        <taxon>Elateridae</taxon>
        <taxon>Agrypninae</taxon>
        <taxon>Pyrophorini</taxon>
        <taxon>Ignelater</taxon>
    </lineage>
</organism>
<protein>
    <recommendedName>
        <fullName evidence="3">FLYWCH-type domain-containing protein</fullName>
    </recommendedName>
</protein>
<keyword evidence="2" id="KW-1185">Reference proteome</keyword>
<proteinExistence type="predicted"/>
<dbReference type="AlphaFoldDB" id="A0A8K0CUU9"/>
<reference evidence="1" key="1">
    <citation type="submission" date="2019-08" db="EMBL/GenBank/DDBJ databases">
        <title>The genome of the North American firefly Photinus pyralis.</title>
        <authorList>
            <consortium name="Photinus pyralis genome working group"/>
            <person name="Fallon T.R."/>
            <person name="Sander Lower S.E."/>
            <person name="Weng J.-K."/>
        </authorList>
    </citation>
    <scope>NUCLEOTIDE SEQUENCE</scope>
    <source>
        <strain evidence="1">TRF0915ILg1</strain>
        <tissue evidence="1">Whole body</tissue>
    </source>
</reference>
<accession>A0A8K0CUU9</accession>
<evidence type="ECO:0008006" key="3">
    <source>
        <dbReference type="Google" id="ProtNLM"/>
    </source>
</evidence>